<name>A0A7W8HCT5_9FIRM</name>
<keyword evidence="2" id="KW-1185">Reference proteome</keyword>
<organism evidence="1 2">
    <name type="scientific">Catenibacillus scindens</name>
    <dbReference type="NCBI Taxonomy" id="673271"/>
    <lineage>
        <taxon>Bacteria</taxon>
        <taxon>Bacillati</taxon>
        <taxon>Bacillota</taxon>
        <taxon>Clostridia</taxon>
        <taxon>Lachnospirales</taxon>
        <taxon>Lachnospiraceae</taxon>
        <taxon>Catenibacillus</taxon>
    </lineage>
</organism>
<sequence length="372" mass="42923">MGENDFFDGLDRIFSSYGEFMEEHTFIGLGLHLAGLMGLAKISDWLSGDHERDIPSDWDFELDEARRRQQQDLCDLQEQLEDRRTRNSQDSRTGDEFLRQAGDILDSLKQKPRLHLMDKQFLHDLEGLETIYHDLEKYSAASSRTPSQGQQTAAASLYRQADAVLTEYLEWEERWLNARQQWIDQWSRTKALLENSRTVQISLNTTEGEETVEIDCIFWSRGALEQAEQSLPPLEQPEDTAMDTFAALSGQAQSLSRRVQEIVRQAGESFLSSQARIQMSAAVLELMESRGWCLEREEDYAFEQDDERETLHLRLISPVGDQLEFQFKPDDTLMMRPEFQGVHNRSVIEQLTRIIGQALQSQGILVRDVTII</sequence>
<dbReference type="AlphaFoldDB" id="A0A7W8HCT5"/>
<gene>
    <name evidence="1" type="ORF">HNP82_002770</name>
</gene>
<evidence type="ECO:0000313" key="2">
    <source>
        <dbReference type="Proteomes" id="UP000543642"/>
    </source>
</evidence>
<protein>
    <submittedName>
        <fullName evidence="1">Uncharacterized protein</fullName>
    </submittedName>
</protein>
<accession>A0A7W8HCT5</accession>
<reference evidence="1 2" key="1">
    <citation type="submission" date="2020-08" db="EMBL/GenBank/DDBJ databases">
        <title>Genomic Encyclopedia of Type Strains, Phase IV (KMG-IV): sequencing the most valuable type-strain genomes for metagenomic binning, comparative biology and taxonomic classification.</title>
        <authorList>
            <person name="Goeker M."/>
        </authorList>
    </citation>
    <scope>NUCLEOTIDE SEQUENCE [LARGE SCALE GENOMIC DNA]</scope>
    <source>
        <strain evidence="1 2">DSM 106146</strain>
    </source>
</reference>
<dbReference type="EMBL" id="JACHFW010000013">
    <property type="protein sequence ID" value="MBB5265623.1"/>
    <property type="molecule type" value="Genomic_DNA"/>
</dbReference>
<comment type="caution">
    <text evidence="1">The sequence shown here is derived from an EMBL/GenBank/DDBJ whole genome shotgun (WGS) entry which is preliminary data.</text>
</comment>
<proteinExistence type="predicted"/>
<evidence type="ECO:0000313" key="1">
    <source>
        <dbReference type="EMBL" id="MBB5265623.1"/>
    </source>
</evidence>
<dbReference type="Proteomes" id="UP000543642">
    <property type="component" value="Unassembled WGS sequence"/>
</dbReference>
<dbReference type="RefSeq" id="WP_183775624.1">
    <property type="nucleotide sequence ID" value="NZ_JACHFW010000013.1"/>
</dbReference>